<dbReference type="SUPFAM" id="SSF52540">
    <property type="entry name" value="P-loop containing nucleoside triphosphate hydrolases"/>
    <property type="match status" value="1"/>
</dbReference>
<reference evidence="4" key="3">
    <citation type="submission" date="2025-09" db="UniProtKB">
        <authorList>
            <consortium name="Ensembl"/>
        </authorList>
    </citation>
    <scope>IDENTIFICATION</scope>
</reference>
<dbReference type="Proteomes" id="UP001501920">
    <property type="component" value="Chromosome 6"/>
</dbReference>
<sequence length="402" mass="44887">MGGSSSSSASCSSSPPRPSTPPPSKPDIVSVFADKQVKEGQDGTLSCEASTGDVTVKWEKNGRSLECVMDKHIKRQIGKTFSLTIKDTTKEDEGNYTINLSNRSGSASCSAMVIVELNEWRTVQWKPDPMLETLKTFKVSNSEVKELRFLLNGPVGAGKSSIINTIKTIFQGYQSINCLVASELGSTSFTTKYQKFPVESRPFALYDVMGLENDQVKNAGQGTEEFKLLKGVHSDDIINALKGHIPNDYEFKPEQPMSEDNRYYISDPTLNDKIHCLVSVIAADKITFMDNDVIQKIKTIRAEASKLGIPQLVFMTRVDNVCMLTKENLAKIYQSKKIKEKMEECSTRLGVPMNCIFPLKNYHEETKQNEKLNCLALEAFTQAVYSANDYVKKFSRKDKCVE</sequence>
<reference evidence="4" key="2">
    <citation type="submission" date="2025-08" db="UniProtKB">
        <authorList>
            <consortium name="Ensembl"/>
        </authorList>
    </citation>
    <scope>IDENTIFICATION</scope>
</reference>
<dbReference type="GO" id="GO:0006955">
    <property type="term" value="P:immune response"/>
    <property type="evidence" value="ECO:0007669"/>
    <property type="project" value="TreeGrafter"/>
</dbReference>
<dbReference type="SMART" id="SM00409">
    <property type="entry name" value="IG"/>
    <property type="match status" value="1"/>
</dbReference>
<organism evidence="4 5">
    <name type="scientific">Pygocentrus nattereri</name>
    <name type="common">Red-bellied piranha</name>
    <dbReference type="NCBI Taxonomy" id="42514"/>
    <lineage>
        <taxon>Eukaryota</taxon>
        <taxon>Metazoa</taxon>
        <taxon>Chordata</taxon>
        <taxon>Craniata</taxon>
        <taxon>Vertebrata</taxon>
        <taxon>Euteleostomi</taxon>
        <taxon>Actinopterygii</taxon>
        <taxon>Neopterygii</taxon>
        <taxon>Teleostei</taxon>
        <taxon>Ostariophysi</taxon>
        <taxon>Characiformes</taxon>
        <taxon>Characoidei</taxon>
        <taxon>Pygocentrus</taxon>
    </lineage>
</organism>
<evidence type="ECO:0000256" key="2">
    <source>
        <dbReference type="SAM" id="MobiDB-lite"/>
    </source>
</evidence>
<keyword evidence="5" id="KW-1185">Reference proteome</keyword>
<dbReference type="InterPro" id="IPR007110">
    <property type="entry name" value="Ig-like_dom"/>
</dbReference>
<dbReference type="Pfam" id="PF07679">
    <property type="entry name" value="I-set"/>
    <property type="match status" value="1"/>
</dbReference>
<evidence type="ECO:0000313" key="4">
    <source>
        <dbReference type="Ensembl" id="ENSPNAP00000036696.2"/>
    </source>
</evidence>
<evidence type="ECO:0000256" key="1">
    <source>
        <dbReference type="ARBA" id="ARBA00023319"/>
    </source>
</evidence>
<dbReference type="InterPro" id="IPR027417">
    <property type="entry name" value="P-loop_NTPase"/>
</dbReference>
<feature type="region of interest" description="Disordered" evidence="2">
    <location>
        <begin position="1"/>
        <end position="28"/>
    </location>
</feature>
<dbReference type="STRING" id="42514.ENSPNAP00000036696"/>
<name>A0A3B4ENE1_PYGNA</name>
<dbReference type="SUPFAM" id="SSF48726">
    <property type="entry name" value="Immunoglobulin"/>
    <property type="match status" value="1"/>
</dbReference>
<dbReference type="PANTHER" id="PTHR14241">
    <property type="entry name" value="INTERFERON-INDUCED PROTEIN 44"/>
    <property type="match status" value="1"/>
</dbReference>
<feature type="compositionally biased region" description="Low complexity" evidence="2">
    <location>
        <begin position="1"/>
        <end position="14"/>
    </location>
</feature>
<dbReference type="InterPro" id="IPR036179">
    <property type="entry name" value="Ig-like_dom_sf"/>
</dbReference>
<protein>
    <recommendedName>
        <fullName evidence="3">Ig-like domain-containing protein</fullName>
    </recommendedName>
</protein>
<dbReference type="InterPro" id="IPR013098">
    <property type="entry name" value="Ig_I-set"/>
</dbReference>
<reference evidence="4 5" key="1">
    <citation type="submission" date="2020-10" db="EMBL/GenBank/DDBJ databases">
        <title>Pygocentrus nattereri (red-bellied piranha) genome, fPygNat1, primary haplotype.</title>
        <authorList>
            <person name="Myers G."/>
            <person name="Meyer A."/>
            <person name="Karagic N."/>
            <person name="Pippel M."/>
            <person name="Winkler S."/>
            <person name="Tracey A."/>
            <person name="Wood J."/>
            <person name="Formenti G."/>
            <person name="Howe K."/>
            <person name="Fedrigo O."/>
            <person name="Jarvis E.D."/>
        </authorList>
    </citation>
    <scope>NUCLEOTIDE SEQUENCE [LARGE SCALE GENOMIC DNA]</scope>
</reference>
<dbReference type="AlphaFoldDB" id="A0A3B4ENE1"/>
<dbReference type="Ensembl" id="ENSPNAT00000031642.2">
    <property type="protein sequence ID" value="ENSPNAP00000036696.2"/>
    <property type="gene ID" value="ENSPNAG00000006327.2"/>
</dbReference>
<feature type="domain" description="Ig-like" evidence="3">
    <location>
        <begin position="26"/>
        <end position="114"/>
    </location>
</feature>
<evidence type="ECO:0000313" key="5">
    <source>
        <dbReference type="Proteomes" id="UP001501920"/>
    </source>
</evidence>
<dbReference type="Gene3D" id="3.40.50.300">
    <property type="entry name" value="P-loop containing nucleotide triphosphate hydrolases"/>
    <property type="match status" value="1"/>
</dbReference>
<dbReference type="GO" id="GO:0055013">
    <property type="term" value="P:cardiac muscle cell development"/>
    <property type="evidence" value="ECO:0007669"/>
    <property type="project" value="UniProtKB-ARBA"/>
</dbReference>
<dbReference type="OMA" id="ANCILPV"/>
<dbReference type="GeneTree" id="ENSGT00940000160560"/>
<dbReference type="InterPro" id="IPR003599">
    <property type="entry name" value="Ig_sub"/>
</dbReference>
<dbReference type="PROSITE" id="PS50835">
    <property type="entry name" value="IG_LIKE"/>
    <property type="match status" value="1"/>
</dbReference>
<dbReference type="GO" id="GO:0003007">
    <property type="term" value="P:heart morphogenesis"/>
    <property type="evidence" value="ECO:0007669"/>
    <property type="project" value="UniProtKB-ARBA"/>
</dbReference>
<feature type="compositionally biased region" description="Pro residues" evidence="2">
    <location>
        <begin position="15"/>
        <end position="25"/>
    </location>
</feature>
<proteinExistence type="predicted"/>
<dbReference type="Gene3D" id="2.60.40.10">
    <property type="entry name" value="Immunoglobulins"/>
    <property type="match status" value="1"/>
</dbReference>
<dbReference type="PANTHER" id="PTHR14241:SF1">
    <property type="entry name" value="INTERFERON-INDUCED PROTEIN 44-RELATED"/>
    <property type="match status" value="1"/>
</dbReference>
<dbReference type="InterPro" id="IPR013783">
    <property type="entry name" value="Ig-like_fold"/>
</dbReference>
<evidence type="ECO:0000259" key="3">
    <source>
        <dbReference type="PROSITE" id="PS50835"/>
    </source>
</evidence>
<dbReference type="FunFam" id="2.60.40.10:FF:000107">
    <property type="entry name" value="Myosin, light chain kinase a"/>
    <property type="match status" value="1"/>
</dbReference>
<accession>A0A3B4ENE1</accession>
<keyword evidence="1" id="KW-0393">Immunoglobulin domain</keyword>